<dbReference type="InterPro" id="IPR016155">
    <property type="entry name" value="Mopterin_synth/thiamin_S_b"/>
</dbReference>
<dbReference type="Gene3D" id="3.10.20.30">
    <property type="match status" value="1"/>
</dbReference>
<accession>A0A1V4SKR7</accession>
<dbReference type="PANTHER" id="PTHR34472">
    <property type="entry name" value="SULFUR CARRIER PROTEIN THIS"/>
    <property type="match status" value="1"/>
</dbReference>
<evidence type="ECO:0000313" key="1">
    <source>
        <dbReference type="EMBL" id="OPX44492.1"/>
    </source>
</evidence>
<gene>
    <name evidence="1" type="ORF">CLHUN_14850</name>
</gene>
<dbReference type="STRING" id="48256.CLHUN_14850"/>
<comment type="caution">
    <text evidence="1">The sequence shown here is derived from an EMBL/GenBank/DDBJ whole genome shotgun (WGS) entry which is preliminary data.</text>
</comment>
<keyword evidence="2" id="KW-1185">Reference proteome</keyword>
<proteinExistence type="predicted"/>
<organism evidence="1 2">
    <name type="scientific">Ruminiclostridium hungatei</name>
    <name type="common">Clostridium hungatei</name>
    <dbReference type="NCBI Taxonomy" id="48256"/>
    <lineage>
        <taxon>Bacteria</taxon>
        <taxon>Bacillati</taxon>
        <taxon>Bacillota</taxon>
        <taxon>Clostridia</taxon>
        <taxon>Eubacteriales</taxon>
        <taxon>Oscillospiraceae</taxon>
        <taxon>Ruminiclostridium</taxon>
    </lineage>
</organism>
<dbReference type="OrthoDB" id="9798559at2"/>
<dbReference type="Proteomes" id="UP000191554">
    <property type="component" value="Unassembled WGS sequence"/>
</dbReference>
<dbReference type="InterPro" id="IPR010035">
    <property type="entry name" value="Thi_S"/>
</dbReference>
<dbReference type="AlphaFoldDB" id="A0A1V4SKR7"/>
<dbReference type="PANTHER" id="PTHR34472:SF1">
    <property type="entry name" value="SULFUR CARRIER PROTEIN THIS"/>
    <property type="match status" value="1"/>
</dbReference>
<protein>
    <submittedName>
        <fullName evidence="1">Sulfur carrier protein ThiS</fullName>
    </submittedName>
</protein>
<dbReference type="InterPro" id="IPR003749">
    <property type="entry name" value="ThiS/MoaD-like"/>
</dbReference>
<name>A0A1V4SKR7_RUMHU</name>
<dbReference type="InterPro" id="IPR012675">
    <property type="entry name" value="Beta-grasp_dom_sf"/>
</dbReference>
<dbReference type="CDD" id="cd00565">
    <property type="entry name" value="Ubl_ThiS"/>
    <property type="match status" value="1"/>
</dbReference>
<sequence length="64" mass="7077">MKLNGQYIKLEETQHLDNFLKASGYNIDTIAVELNGEIIPKSVYCDTLVDDAAEMEVVRFVGGG</sequence>
<evidence type="ECO:0000313" key="2">
    <source>
        <dbReference type="Proteomes" id="UP000191554"/>
    </source>
</evidence>
<dbReference type="Pfam" id="PF02597">
    <property type="entry name" value="ThiS"/>
    <property type="match status" value="1"/>
</dbReference>
<dbReference type="SUPFAM" id="SSF54285">
    <property type="entry name" value="MoaD/ThiS"/>
    <property type="match status" value="1"/>
</dbReference>
<dbReference type="NCBIfam" id="TIGR01683">
    <property type="entry name" value="thiS"/>
    <property type="match status" value="1"/>
</dbReference>
<dbReference type="RefSeq" id="WP_080063935.1">
    <property type="nucleotide sequence ID" value="NZ_MZGX01000008.1"/>
</dbReference>
<reference evidence="1 2" key="1">
    <citation type="submission" date="2017-03" db="EMBL/GenBank/DDBJ databases">
        <title>Genome sequence of Clostridium hungatei DSM 14427.</title>
        <authorList>
            <person name="Poehlein A."/>
            <person name="Daniel R."/>
        </authorList>
    </citation>
    <scope>NUCLEOTIDE SEQUENCE [LARGE SCALE GENOMIC DNA]</scope>
    <source>
        <strain evidence="1 2">DSM 14427</strain>
    </source>
</reference>
<dbReference type="EMBL" id="MZGX01000008">
    <property type="protein sequence ID" value="OPX44492.1"/>
    <property type="molecule type" value="Genomic_DNA"/>
</dbReference>